<evidence type="ECO:0000256" key="1">
    <source>
        <dbReference type="ARBA" id="ARBA00022553"/>
    </source>
</evidence>
<feature type="modified residue" description="4-aspartylphosphate" evidence="2">
    <location>
        <position position="55"/>
    </location>
</feature>
<evidence type="ECO:0000259" key="3">
    <source>
        <dbReference type="PROSITE" id="PS50110"/>
    </source>
</evidence>
<dbReference type="SUPFAM" id="SSF52172">
    <property type="entry name" value="CheY-like"/>
    <property type="match status" value="1"/>
</dbReference>
<dbReference type="PANTHER" id="PTHR44591">
    <property type="entry name" value="STRESS RESPONSE REGULATOR PROTEIN 1"/>
    <property type="match status" value="1"/>
</dbReference>
<gene>
    <name evidence="4" type="ORF">GCM10007320_22110</name>
</gene>
<dbReference type="Proteomes" id="UP000626210">
    <property type="component" value="Unassembled WGS sequence"/>
</dbReference>
<protein>
    <recommendedName>
        <fullName evidence="3">Response regulatory domain-containing protein</fullName>
    </recommendedName>
</protein>
<dbReference type="SMART" id="SM00448">
    <property type="entry name" value="REC"/>
    <property type="match status" value="1"/>
</dbReference>
<dbReference type="InterPro" id="IPR011006">
    <property type="entry name" value="CheY-like_superfamily"/>
</dbReference>
<dbReference type="PROSITE" id="PS50110">
    <property type="entry name" value="RESPONSE_REGULATORY"/>
    <property type="match status" value="1"/>
</dbReference>
<accession>A0ABQ3G1X9</accession>
<dbReference type="EMBL" id="BMYK01000005">
    <property type="protein sequence ID" value="GHC80430.1"/>
    <property type="molecule type" value="Genomic_DNA"/>
</dbReference>
<comment type="caution">
    <text evidence="4">The sequence shown here is derived from an EMBL/GenBank/DDBJ whole genome shotgun (WGS) entry which is preliminary data.</text>
</comment>
<sequence>MPQTRILYVEDNEDLRDSIAMLLEEEPGYAVTVCGTGEEALALLAQDDCDILITDVGLPGLSGVELAQQLLARKPAQHVLLCSGYDMGGELAAMGPHVRALTKPFEVDELERLLQEMVAALRSAA</sequence>
<feature type="domain" description="Response regulatory" evidence="3">
    <location>
        <begin position="5"/>
        <end position="118"/>
    </location>
</feature>
<keyword evidence="5" id="KW-1185">Reference proteome</keyword>
<evidence type="ECO:0000313" key="4">
    <source>
        <dbReference type="EMBL" id="GHC80430.1"/>
    </source>
</evidence>
<dbReference type="InterPro" id="IPR001789">
    <property type="entry name" value="Sig_transdc_resp-reg_receiver"/>
</dbReference>
<keyword evidence="1 2" id="KW-0597">Phosphoprotein</keyword>
<dbReference type="InterPro" id="IPR050595">
    <property type="entry name" value="Bact_response_regulator"/>
</dbReference>
<organism evidence="4 5">
    <name type="scientific">Pseudorhodoferax aquiterrae</name>
    <dbReference type="NCBI Taxonomy" id="747304"/>
    <lineage>
        <taxon>Bacteria</taxon>
        <taxon>Pseudomonadati</taxon>
        <taxon>Pseudomonadota</taxon>
        <taxon>Betaproteobacteria</taxon>
        <taxon>Burkholderiales</taxon>
        <taxon>Comamonadaceae</taxon>
    </lineage>
</organism>
<evidence type="ECO:0000256" key="2">
    <source>
        <dbReference type="PROSITE-ProRule" id="PRU00169"/>
    </source>
</evidence>
<proteinExistence type="predicted"/>
<name>A0ABQ3G1X9_9BURK</name>
<dbReference type="Gene3D" id="3.40.50.2300">
    <property type="match status" value="1"/>
</dbReference>
<dbReference type="PANTHER" id="PTHR44591:SF3">
    <property type="entry name" value="RESPONSE REGULATORY DOMAIN-CONTAINING PROTEIN"/>
    <property type="match status" value="1"/>
</dbReference>
<dbReference type="Pfam" id="PF00072">
    <property type="entry name" value="Response_reg"/>
    <property type="match status" value="1"/>
</dbReference>
<dbReference type="RefSeq" id="WP_189687002.1">
    <property type="nucleotide sequence ID" value="NZ_BMYK01000005.1"/>
</dbReference>
<evidence type="ECO:0000313" key="5">
    <source>
        <dbReference type="Proteomes" id="UP000626210"/>
    </source>
</evidence>
<reference evidence="5" key="1">
    <citation type="journal article" date="2019" name="Int. J. Syst. Evol. Microbiol.">
        <title>The Global Catalogue of Microorganisms (GCM) 10K type strain sequencing project: providing services to taxonomists for standard genome sequencing and annotation.</title>
        <authorList>
            <consortium name="The Broad Institute Genomics Platform"/>
            <consortium name="The Broad Institute Genome Sequencing Center for Infectious Disease"/>
            <person name="Wu L."/>
            <person name="Ma J."/>
        </authorList>
    </citation>
    <scope>NUCLEOTIDE SEQUENCE [LARGE SCALE GENOMIC DNA]</scope>
    <source>
        <strain evidence="5">KCTC 23314</strain>
    </source>
</reference>